<evidence type="ECO:0000256" key="1">
    <source>
        <dbReference type="HAMAP-Rule" id="MF_00715"/>
    </source>
</evidence>
<gene>
    <name evidence="1" type="primary">slyX</name>
    <name evidence="3" type="ORF">K0504_02965</name>
</gene>
<keyword evidence="2" id="KW-0175">Coiled coil</keyword>
<evidence type="ECO:0000313" key="3">
    <source>
        <dbReference type="EMBL" id="MBW8189983.1"/>
    </source>
</evidence>
<dbReference type="PANTHER" id="PTHR36508">
    <property type="entry name" value="PROTEIN SLYX"/>
    <property type="match status" value="1"/>
</dbReference>
<protein>
    <recommendedName>
        <fullName evidence="1">Protein SlyX homolog</fullName>
    </recommendedName>
</protein>
<keyword evidence="4" id="KW-1185">Reference proteome</keyword>
<sequence>MSPFPTSGCIASARLASPKLGRYRIKLSSKDFAVTTSESTEQLQLRIEELETKLAFQDTTIADLNQEVSAHQELIDKLQQQVKLMFRQVNDLKGSNMASESEETPPPHY</sequence>
<evidence type="ECO:0000256" key="2">
    <source>
        <dbReference type="SAM" id="Coils"/>
    </source>
</evidence>
<comment type="similarity">
    <text evidence="1">Belongs to the SlyX family.</text>
</comment>
<proteinExistence type="inferred from homology"/>
<dbReference type="HAMAP" id="MF_00715">
    <property type="entry name" value="SlyX"/>
    <property type="match status" value="1"/>
</dbReference>
<dbReference type="Gene3D" id="1.20.5.300">
    <property type="match status" value="1"/>
</dbReference>
<comment type="caution">
    <text evidence="3">The sequence shown here is derived from an EMBL/GenBank/DDBJ whole genome shotgun (WGS) entry which is preliminary data.</text>
</comment>
<dbReference type="Pfam" id="PF04102">
    <property type="entry name" value="SlyX"/>
    <property type="match status" value="1"/>
</dbReference>
<reference evidence="3" key="1">
    <citation type="submission" date="2021-07" db="EMBL/GenBank/DDBJ databases">
        <title>Neiella marina sp. nov., isolated from the intestinal content of sea cucumber Apostichopus japonicus.</title>
        <authorList>
            <person name="Bai X."/>
        </authorList>
    </citation>
    <scope>NUCLEOTIDE SEQUENCE</scope>
    <source>
        <strain evidence="3">126</strain>
    </source>
</reference>
<organism evidence="3 4">
    <name type="scientific">Neiella holothuriorum</name>
    <dbReference type="NCBI Taxonomy" id="2870530"/>
    <lineage>
        <taxon>Bacteria</taxon>
        <taxon>Pseudomonadati</taxon>
        <taxon>Pseudomonadota</taxon>
        <taxon>Gammaproteobacteria</taxon>
        <taxon>Alteromonadales</taxon>
        <taxon>Echinimonadaceae</taxon>
        <taxon>Neiella</taxon>
    </lineage>
</organism>
<dbReference type="EMBL" id="JAHZSS010000002">
    <property type="protein sequence ID" value="MBW8189983.1"/>
    <property type="molecule type" value="Genomic_DNA"/>
</dbReference>
<dbReference type="Proteomes" id="UP001166251">
    <property type="component" value="Unassembled WGS sequence"/>
</dbReference>
<evidence type="ECO:0000313" key="4">
    <source>
        <dbReference type="Proteomes" id="UP001166251"/>
    </source>
</evidence>
<accession>A0ABS7EDH9</accession>
<dbReference type="PANTHER" id="PTHR36508:SF1">
    <property type="entry name" value="PROTEIN SLYX"/>
    <property type="match status" value="1"/>
</dbReference>
<name>A0ABS7EDH9_9GAMM</name>
<feature type="coiled-coil region" evidence="2">
    <location>
        <begin position="40"/>
        <end position="95"/>
    </location>
</feature>
<dbReference type="InterPro" id="IPR007236">
    <property type="entry name" value="SlyX"/>
</dbReference>